<dbReference type="Pfam" id="PF10104">
    <property type="entry name" value="Brr6_like_C_C"/>
    <property type="match status" value="1"/>
</dbReference>
<keyword evidence="2" id="KW-1133">Transmembrane helix</keyword>
<sequence>MIYISDSEDMTPERCQASMASLGSSIAIINSSNSSSQLHPNSSGWPSLLNIASNTSLLSSYTPPDIRYAEKTDADDVDALIRQCGTCSSGDELTNTQFGKPREQRSRVGPMDIDTADPDSSWLQTPSDQPSRKRRLVGEHGAEKGDSSQPVLSTAPFMFSMPAQQPAPEPMEWEASHTATRSDNRPISPHATRRVAERRQNEPAGFAHIQNSPMVGDRRFNRRRQRRQNQQRQERAHRRRLQRHGDGGSSAWVTDSSSGSSSNSSSDNDSEGSSVVSRASGQRRRAAAAGSSRSQRSARSRRQWRRMSRGVDRALALMGSRVEEPTLTERLQMHRDIPYVISGYLQLGLNIAMVATVLVLVVQVLLTIKRDVSARVQEYSAEILHEIAACSKQYVDNRCDPLMRVPAMEQACAAWEACMHRDPTKVGRARVSAETLAEIVNGFIEPISLKTMLFFGCIFFGTLLVSNFAFGAYRHSRVHLQYVSQSADRIPPPASASRLHRKDDPLATPSPHANTAVQMLVPSSGPRRRVRPRSPSHTRTPRR</sequence>
<feature type="region of interest" description="Disordered" evidence="1">
    <location>
        <begin position="88"/>
        <end position="307"/>
    </location>
</feature>
<feature type="compositionally biased region" description="Low complexity" evidence="1">
    <location>
        <begin position="249"/>
        <end position="280"/>
    </location>
</feature>
<evidence type="ECO:0000313" key="5">
    <source>
        <dbReference type="Proteomes" id="UP001139887"/>
    </source>
</evidence>
<evidence type="ECO:0000256" key="2">
    <source>
        <dbReference type="SAM" id="Phobius"/>
    </source>
</evidence>
<evidence type="ECO:0000256" key="1">
    <source>
        <dbReference type="SAM" id="MobiDB-lite"/>
    </source>
</evidence>
<evidence type="ECO:0000259" key="3">
    <source>
        <dbReference type="SMART" id="SM01042"/>
    </source>
</evidence>
<comment type="caution">
    <text evidence="4">The sequence shown here is derived from an EMBL/GenBank/DDBJ whole genome shotgun (WGS) entry which is preliminary data.</text>
</comment>
<dbReference type="GO" id="GO:0006998">
    <property type="term" value="P:nuclear envelope organization"/>
    <property type="evidence" value="ECO:0007669"/>
    <property type="project" value="InterPro"/>
</dbReference>
<protein>
    <recommendedName>
        <fullName evidence="3">Brl1/Brr6 domain-containing protein</fullName>
    </recommendedName>
</protein>
<gene>
    <name evidence="4" type="ORF">IWW36_001631</name>
</gene>
<feature type="compositionally biased region" description="Basic residues" evidence="1">
    <location>
        <begin position="296"/>
        <end position="307"/>
    </location>
</feature>
<organism evidence="4 5">
    <name type="scientific">Coemansia brasiliensis</name>
    <dbReference type="NCBI Taxonomy" id="2650707"/>
    <lineage>
        <taxon>Eukaryota</taxon>
        <taxon>Fungi</taxon>
        <taxon>Fungi incertae sedis</taxon>
        <taxon>Zoopagomycota</taxon>
        <taxon>Kickxellomycotina</taxon>
        <taxon>Kickxellomycetes</taxon>
        <taxon>Kickxellales</taxon>
        <taxon>Kickxellaceae</taxon>
        <taxon>Coemansia</taxon>
    </lineage>
</organism>
<dbReference type="InterPro" id="IPR018767">
    <property type="entry name" value="Brl1/Brr6_dom"/>
</dbReference>
<dbReference type="SMART" id="SM01042">
    <property type="entry name" value="Brr6_like_C_C"/>
    <property type="match status" value="1"/>
</dbReference>
<keyword evidence="5" id="KW-1185">Reference proteome</keyword>
<dbReference type="GO" id="GO:0055088">
    <property type="term" value="P:lipid homeostasis"/>
    <property type="evidence" value="ECO:0007669"/>
    <property type="project" value="InterPro"/>
</dbReference>
<keyword evidence="2" id="KW-0472">Membrane</keyword>
<feature type="transmembrane region" description="Helical" evidence="2">
    <location>
        <begin position="344"/>
        <end position="366"/>
    </location>
</feature>
<dbReference type="PANTHER" id="PTHR28136:SF1">
    <property type="entry name" value="NUCLEUS EXPORT PROTEIN BRL1"/>
    <property type="match status" value="1"/>
</dbReference>
<feature type="region of interest" description="Disordered" evidence="1">
    <location>
        <begin position="488"/>
        <end position="543"/>
    </location>
</feature>
<feature type="compositionally biased region" description="Basic and acidic residues" evidence="1">
    <location>
        <begin position="136"/>
        <end position="146"/>
    </location>
</feature>
<keyword evidence="2" id="KW-0812">Transmembrane</keyword>
<name>A0A9W8IHH7_9FUNG</name>
<evidence type="ECO:0000313" key="4">
    <source>
        <dbReference type="EMBL" id="KAJ2850816.1"/>
    </source>
</evidence>
<feature type="compositionally biased region" description="Basic residues" evidence="1">
    <location>
        <begin position="220"/>
        <end position="242"/>
    </location>
</feature>
<feature type="compositionally biased region" description="Basic residues" evidence="1">
    <location>
        <begin position="526"/>
        <end position="543"/>
    </location>
</feature>
<dbReference type="EMBL" id="JANBUW010000023">
    <property type="protein sequence ID" value="KAJ2850816.1"/>
    <property type="molecule type" value="Genomic_DNA"/>
</dbReference>
<dbReference type="Proteomes" id="UP001139887">
    <property type="component" value="Unassembled WGS sequence"/>
</dbReference>
<accession>A0A9W8IHH7</accession>
<dbReference type="InterPro" id="IPR040202">
    <property type="entry name" value="Brl1/Brr6"/>
</dbReference>
<feature type="compositionally biased region" description="Polar residues" evidence="1">
    <location>
        <begin position="88"/>
        <end position="98"/>
    </location>
</feature>
<dbReference type="AlphaFoldDB" id="A0A9W8IHH7"/>
<feature type="domain" description="Brl1/Brr6" evidence="3">
    <location>
        <begin position="341"/>
        <end position="474"/>
    </location>
</feature>
<dbReference type="GO" id="GO:0031965">
    <property type="term" value="C:nuclear membrane"/>
    <property type="evidence" value="ECO:0007669"/>
    <property type="project" value="InterPro"/>
</dbReference>
<reference evidence="4" key="1">
    <citation type="submission" date="2022-07" db="EMBL/GenBank/DDBJ databases">
        <title>Phylogenomic reconstructions and comparative analyses of Kickxellomycotina fungi.</title>
        <authorList>
            <person name="Reynolds N.K."/>
            <person name="Stajich J.E."/>
            <person name="Barry K."/>
            <person name="Grigoriev I.V."/>
            <person name="Crous P."/>
            <person name="Smith M.E."/>
        </authorList>
    </citation>
    <scope>NUCLEOTIDE SEQUENCE</scope>
    <source>
        <strain evidence="4">NRRL 1566</strain>
    </source>
</reference>
<proteinExistence type="predicted"/>
<dbReference type="OrthoDB" id="5961at2759"/>
<dbReference type="PANTHER" id="PTHR28136">
    <property type="entry name" value="NUCLEUS EXPORT PROTEIN BRR6"/>
    <property type="match status" value="1"/>
</dbReference>
<feature type="transmembrane region" description="Helical" evidence="2">
    <location>
        <begin position="453"/>
        <end position="473"/>
    </location>
</feature>